<keyword evidence="3 6" id="KW-0812">Transmembrane</keyword>
<dbReference type="GO" id="GO:0016020">
    <property type="term" value="C:membrane"/>
    <property type="evidence" value="ECO:0007669"/>
    <property type="project" value="UniProtKB-SubCell"/>
</dbReference>
<feature type="transmembrane region" description="Helical" evidence="6">
    <location>
        <begin position="338"/>
        <end position="360"/>
    </location>
</feature>
<feature type="transmembrane region" description="Helical" evidence="6">
    <location>
        <begin position="450"/>
        <end position="467"/>
    </location>
</feature>
<dbReference type="Proteomes" id="UP000193411">
    <property type="component" value="Unassembled WGS sequence"/>
</dbReference>
<proteinExistence type="predicted"/>
<feature type="transmembrane region" description="Helical" evidence="6">
    <location>
        <begin position="7"/>
        <end position="26"/>
    </location>
</feature>
<dbReference type="Pfam" id="PF07690">
    <property type="entry name" value="MFS_1"/>
    <property type="match status" value="1"/>
</dbReference>
<feature type="transmembrane region" description="Helical" evidence="6">
    <location>
        <begin position="128"/>
        <end position="151"/>
    </location>
</feature>
<feature type="transmembrane region" description="Helical" evidence="6">
    <location>
        <begin position="479"/>
        <end position="501"/>
    </location>
</feature>
<feature type="transmembrane region" description="Helical" evidence="6">
    <location>
        <begin position="38"/>
        <end position="60"/>
    </location>
</feature>
<dbReference type="PANTHER" id="PTHR23504">
    <property type="entry name" value="MAJOR FACILITATOR SUPERFAMILY DOMAIN-CONTAINING PROTEIN 10"/>
    <property type="match status" value="1"/>
</dbReference>
<feature type="transmembrane region" description="Helical" evidence="6">
    <location>
        <begin position="372"/>
        <end position="394"/>
    </location>
</feature>
<dbReference type="InterPro" id="IPR011701">
    <property type="entry name" value="MFS"/>
</dbReference>
<feature type="domain" description="Major facilitator superfamily (MFS) profile" evidence="7">
    <location>
        <begin position="1"/>
        <end position="504"/>
    </location>
</feature>
<evidence type="ECO:0000256" key="1">
    <source>
        <dbReference type="ARBA" id="ARBA00004141"/>
    </source>
</evidence>
<evidence type="ECO:0000256" key="5">
    <source>
        <dbReference type="ARBA" id="ARBA00023136"/>
    </source>
</evidence>
<dbReference type="AlphaFoldDB" id="A0A1Y2HBR2"/>
<keyword evidence="9" id="KW-1185">Reference proteome</keyword>
<dbReference type="SUPFAM" id="SSF103473">
    <property type="entry name" value="MFS general substrate transporter"/>
    <property type="match status" value="1"/>
</dbReference>
<evidence type="ECO:0000256" key="3">
    <source>
        <dbReference type="ARBA" id="ARBA00022692"/>
    </source>
</evidence>
<comment type="caution">
    <text evidence="8">The sequence shown here is derived from an EMBL/GenBank/DDBJ whole genome shotgun (WGS) entry which is preliminary data.</text>
</comment>
<evidence type="ECO:0000256" key="6">
    <source>
        <dbReference type="SAM" id="Phobius"/>
    </source>
</evidence>
<evidence type="ECO:0000313" key="9">
    <source>
        <dbReference type="Proteomes" id="UP000193411"/>
    </source>
</evidence>
<dbReference type="GO" id="GO:0022857">
    <property type="term" value="F:transmembrane transporter activity"/>
    <property type="evidence" value="ECO:0007669"/>
    <property type="project" value="InterPro"/>
</dbReference>
<keyword evidence="4 6" id="KW-1133">Transmembrane helix</keyword>
<dbReference type="InterPro" id="IPR001958">
    <property type="entry name" value="Tet-R_TetA/multi-R_MdtG-like"/>
</dbReference>
<dbReference type="OrthoDB" id="419616at2759"/>
<evidence type="ECO:0000256" key="2">
    <source>
        <dbReference type="ARBA" id="ARBA00022448"/>
    </source>
</evidence>
<evidence type="ECO:0000256" key="4">
    <source>
        <dbReference type="ARBA" id="ARBA00022989"/>
    </source>
</evidence>
<dbReference type="PRINTS" id="PR01035">
    <property type="entry name" value="TCRTETA"/>
</dbReference>
<dbReference type="PROSITE" id="PS50850">
    <property type="entry name" value="MFS"/>
    <property type="match status" value="1"/>
</dbReference>
<name>A0A1Y2HBR2_9FUNG</name>
<evidence type="ECO:0000313" key="8">
    <source>
        <dbReference type="EMBL" id="ORZ32037.1"/>
    </source>
</evidence>
<gene>
    <name evidence="8" type="ORF">BCR44DRAFT_135983</name>
</gene>
<dbReference type="EMBL" id="MCFL01000052">
    <property type="protein sequence ID" value="ORZ32037.1"/>
    <property type="molecule type" value="Genomic_DNA"/>
</dbReference>
<dbReference type="CDD" id="cd17330">
    <property type="entry name" value="MFS_SLC46_TetA_like"/>
    <property type="match status" value="1"/>
</dbReference>
<accession>A0A1Y2HBR2</accession>
<sequence>MFILSICILSEPVSLSILFPFVYFMVKDFEVASNDATVGYYVGVLASIFSLAQFVTSALWGLVSDRYGRKPVLLMGLLGNTATMLTFGASKSYPMAIVSRMLCGFLNANLGAAKCVLGEISDDTNQDFAFAVFGLAWGLGGIFGPMVGGLLSNPAKQYPELFGSVQLLIDFPYLLPCLVAAFVSMVGFVCTLLFLDETHPAYRRRYRAAATDDELRIATSQIDEESPLLRSSDSTLYSNSLDATNVLKPDDHLQVKHPGSFLSESDSISSSASIRSSRASESTLSAEGPYSSSLSLGPAAYHAVTGYALVALHTTLFDEIFALFAVQPSSRGGLLLTSAQLGTVLGIVGVFELLVQLIAYPLVARRVSLMRMYIGALFVYPLAYVAFPSVALVLREGIPGAWDWAVLLGALLVRLVCSVFCFTPIMVMVNNSAPSNCLGRVNGLGQTAAAAVRGIGPAIGTMIFAWSTAESRPFPINSALIWLVLAALAGMQLAHASYLPVSLNYKFRQPRPRPTSQARGS</sequence>
<keyword evidence="2" id="KW-0813">Transport</keyword>
<dbReference type="PANTHER" id="PTHR23504:SF15">
    <property type="entry name" value="MAJOR FACILITATOR SUPERFAMILY (MFS) PROFILE DOMAIN-CONTAINING PROTEIN"/>
    <property type="match status" value="1"/>
</dbReference>
<protein>
    <submittedName>
        <fullName evidence="8">Major facilitator superfamily domain-containing protein</fullName>
    </submittedName>
</protein>
<evidence type="ECO:0000259" key="7">
    <source>
        <dbReference type="PROSITE" id="PS50850"/>
    </source>
</evidence>
<dbReference type="InterPro" id="IPR036259">
    <property type="entry name" value="MFS_trans_sf"/>
</dbReference>
<organism evidence="8 9">
    <name type="scientific">Catenaria anguillulae PL171</name>
    <dbReference type="NCBI Taxonomy" id="765915"/>
    <lineage>
        <taxon>Eukaryota</taxon>
        <taxon>Fungi</taxon>
        <taxon>Fungi incertae sedis</taxon>
        <taxon>Blastocladiomycota</taxon>
        <taxon>Blastocladiomycetes</taxon>
        <taxon>Blastocladiales</taxon>
        <taxon>Catenariaceae</taxon>
        <taxon>Catenaria</taxon>
    </lineage>
</organism>
<dbReference type="InterPro" id="IPR020846">
    <property type="entry name" value="MFS_dom"/>
</dbReference>
<dbReference type="Gene3D" id="1.20.1250.20">
    <property type="entry name" value="MFS general substrate transporter like domains"/>
    <property type="match status" value="1"/>
</dbReference>
<feature type="transmembrane region" description="Helical" evidence="6">
    <location>
        <begin position="171"/>
        <end position="195"/>
    </location>
</feature>
<keyword evidence="5 6" id="KW-0472">Membrane</keyword>
<feature type="transmembrane region" description="Helical" evidence="6">
    <location>
        <begin position="406"/>
        <end position="429"/>
    </location>
</feature>
<reference evidence="8 9" key="1">
    <citation type="submission" date="2016-07" db="EMBL/GenBank/DDBJ databases">
        <title>Pervasive Adenine N6-methylation of Active Genes in Fungi.</title>
        <authorList>
            <consortium name="DOE Joint Genome Institute"/>
            <person name="Mondo S.J."/>
            <person name="Dannebaum R.O."/>
            <person name="Kuo R.C."/>
            <person name="Labutti K."/>
            <person name="Haridas S."/>
            <person name="Kuo A."/>
            <person name="Salamov A."/>
            <person name="Ahrendt S.R."/>
            <person name="Lipzen A."/>
            <person name="Sullivan W."/>
            <person name="Andreopoulos W.B."/>
            <person name="Clum A."/>
            <person name="Lindquist E."/>
            <person name="Daum C."/>
            <person name="Ramamoorthy G.K."/>
            <person name="Gryganskyi A."/>
            <person name="Culley D."/>
            <person name="Magnuson J.K."/>
            <person name="James T.Y."/>
            <person name="O'Malley M.A."/>
            <person name="Stajich J.E."/>
            <person name="Spatafora J.W."/>
            <person name="Visel A."/>
            <person name="Grigoriev I.V."/>
        </authorList>
    </citation>
    <scope>NUCLEOTIDE SEQUENCE [LARGE SCALE GENOMIC DNA]</scope>
    <source>
        <strain evidence="8 9">PL171</strain>
    </source>
</reference>
<feature type="transmembrane region" description="Helical" evidence="6">
    <location>
        <begin position="304"/>
        <end position="326"/>
    </location>
</feature>
<comment type="subcellular location">
    <subcellularLocation>
        <location evidence="1">Membrane</location>
        <topology evidence="1">Multi-pass membrane protein</topology>
    </subcellularLocation>
</comment>